<dbReference type="Proteomes" id="UP000652761">
    <property type="component" value="Unassembled WGS sequence"/>
</dbReference>
<sequence>MSPIAFSYFVFPLISHQISCFLIPSCYGEQRTKCKRFLHLSGTRFFLFLFLTSPQIYDHILLNCSYLFIPSICSRLPVIVIRFPNHSHEQSLFFLWFFTSYYYSFYTSRYLVRNHCLIPFSSIIEFAISVA</sequence>
<comment type="caution">
    <text evidence="2">The sequence shown here is derived from an EMBL/GenBank/DDBJ whole genome shotgun (WGS) entry which is preliminary data.</text>
</comment>
<dbReference type="AlphaFoldDB" id="A0A843U4N6"/>
<keyword evidence="3" id="KW-1185">Reference proteome</keyword>
<proteinExistence type="predicted"/>
<protein>
    <submittedName>
        <fullName evidence="2">Uncharacterized protein</fullName>
    </submittedName>
</protein>
<keyword evidence="1" id="KW-1133">Transmembrane helix</keyword>
<name>A0A843U4N6_COLES</name>
<dbReference type="OrthoDB" id="1877151at2759"/>
<dbReference type="EMBL" id="NMUH01000397">
    <property type="protein sequence ID" value="MQL78395.1"/>
    <property type="molecule type" value="Genomic_DNA"/>
</dbReference>
<gene>
    <name evidence="2" type="ORF">Taro_010808</name>
</gene>
<evidence type="ECO:0000313" key="3">
    <source>
        <dbReference type="Proteomes" id="UP000652761"/>
    </source>
</evidence>
<evidence type="ECO:0000313" key="2">
    <source>
        <dbReference type="EMBL" id="MQL78395.1"/>
    </source>
</evidence>
<feature type="non-terminal residue" evidence="2">
    <location>
        <position position="131"/>
    </location>
</feature>
<accession>A0A843U4N6</accession>
<feature type="transmembrane region" description="Helical" evidence="1">
    <location>
        <begin position="6"/>
        <end position="25"/>
    </location>
</feature>
<reference evidence="2" key="1">
    <citation type="submission" date="2017-07" db="EMBL/GenBank/DDBJ databases">
        <title>Taro Niue Genome Assembly and Annotation.</title>
        <authorList>
            <person name="Atibalentja N."/>
            <person name="Keating K."/>
            <person name="Fields C.J."/>
        </authorList>
    </citation>
    <scope>NUCLEOTIDE SEQUENCE</scope>
    <source>
        <strain evidence="2">Niue_2</strain>
        <tissue evidence="2">Leaf</tissue>
    </source>
</reference>
<organism evidence="2 3">
    <name type="scientific">Colocasia esculenta</name>
    <name type="common">Wild taro</name>
    <name type="synonym">Arum esculentum</name>
    <dbReference type="NCBI Taxonomy" id="4460"/>
    <lineage>
        <taxon>Eukaryota</taxon>
        <taxon>Viridiplantae</taxon>
        <taxon>Streptophyta</taxon>
        <taxon>Embryophyta</taxon>
        <taxon>Tracheophyta</taxon>
        <taxon>Spermatophyta</taxon>
        <taxon>Magnoliopsida</taxon>
        <taxon>Liliopsida</taxon>
        <taxon>Araceae</taxon>
        <taxon>Aroideae</taxon>
        <taxon>Colocasieae</taxon>
        <taxon>Colocasia</taxon>
    </lineage>
</organism>
<keyword evidence="1" id="KW-0472">Membrane</keyword>
<keyword evidence="1" id="KW-0812">Transmembrane</keyword>
<evidence type="ECO:0000256" key="1">
    <source>
        <dbReference type="SAM" id="Phobius"/>
    </source>
</evidence>
<feature type="transmembrane region" description="Helical" evidence="1">
    <location>
        <begin position="93"/>
        <end position="112"/>
    </location>
</feature>